<comment type="caution">
    <text evidence="2">The sequence shown here is derived from an EMBL/GenBank/DDBJ whole genome shotgun (WGS) entry which is preliminary data.</text>
</comment>
<keyword evidence="1" id="KW-1133">Transmembrane helix</keyword>
<organism evidence="2 3">
    <name type="scientific">Syntrophorhabdus aromaticivorans</name>
    <dbReference type="NCBI Taxonomy" id="328301"/>
    <lineage>
        <taxon>Bacteria</taxon>
        <taxon>Pseudomonadati</taxon>
        <taxon>Thermodesulfobacteriota</taxon>
        <taxon>Syntrophorhabdia</taxon>
        <taxon>Syntrophorhabdales</taxon>
        <taxon>Syntrophorhabdaceae</taxon>
        <taxon>Syntrophorhabdus</taxon>
    </lineage>
</organism>
<dbReference type="AlphaFoldDB" id="A0A971M4D0"/>
<reference evidence="2" key="2">
    <citation type="submission" date="2020-01" db="EMBL/GenBank/DDBJ databases">
        <authorList>
            <person name="Campanaro S."/>
        </authorList>
    </citation>
    <scope>NUCLEOTIDE SEQUENCE</scope>
    <source>
        <strain evidence="2">AS06rmzACSIP_7</strain>
    </source>
</reference>
<protein>
    <submittedName>
        <fullName evidence="2">Uncharacterized protein</fullName>
    </submittedName>
</protein>
<sequence length="197" mass="22758">MYLPVEWSKILEDPLARRFSFWVCPLVGVLLILSIPKTILDESHLLAVIAQYVSEVVPSIDQWVARSSFPQITKVFFAYCWLSMPFQIMIIVRHKPSESHSIQKWTAKPATRYWRSFLLFSSTGIIFLLYFYFALPEEESCTWLCVHLTKIVQGTYGVVMSSAVSGLIALVVWWIKDFRIIFMDKPGGRGKQELSEL</sequence>
<feature type="transmembrane region" description="Helical" evidence="1">
    <location>
        <begin position="155"/>
        <end position="175"/>
    </location>
</feature>
<name>A0A971M4D0_9BACT</name>
<feature type="transmembrane region" description="Helical" evidence="1">
    <location>
        <begin position="113"/>
        <end position="135"/>
    </location>
</feature>
<evidence type="ECO:0000256" key="1">
    <source>
        <dbReference type="SAM" id="Phobius"/>
    </source>
</evidence>
<evidence type="ECO:0000313" key="2">
    <source>
        <dbReference type="EMBL" id="NLW35787.1"/>
    </source>
</evidence>
<keyword evidence="1" id="KW-0812">Transmembrane</keyword>
<evidence type="ECO:0000313" key="3">
    <source>
        <dbReference type="Proteomes" id="UP000777265"/>
    </source>
</evidence>
<accession>A0A971M4D0</accession>
<feature type="transmembrane region" description="Helical" evidence="1">
    <location>
        <begin position="19"/>
        <end position="36"/>
    </location>
</feature>
<gene>
    <name evidence="2" type="ORF">GXY80_09945</name>
</gene>
<reference evidence="2" key="1">
    <citation type="journal article" date="2020" name="Biotechnol. Biofuels">
        <title>New insights from the biogas microbiome by comprehensive genome-resolved metagenomics of nearly 1600 species originating from multiple anaerobic digesters.</title>
        <authorList>
            <person name="Campanaro S."/>
            <person name="Treu L."/>
            <person name="Rodriguez-R L.M."/>
            <person name="Kovalovszki A."/>
            <person name="Ziels R.M."/>
            <person name="Maus I."/>
            <person name="Zhu X."/>
            <person name="Kougias P.G."/>
            <person name="Basile A."/>
            <person name="Luo G."/>
            <person name="Schluter A."/>
            <person name="Konstantinidis K.T."/>
            <person name="Angelidaki I."/>
        </authorList>
    </citation>
    <scope>NUCLEOTIDE SEQUENCE</scope>
    <source>
        <strain evidence="2">AS06rmzACSIP_7</strain>
    </source>
</reference>
<dbReference type="Proteomes" id="UP000777265">
    <property type="component" value="Unassembled WGS sequence"/>
</dbReference>
<keyword evidence="1" id="KW-0472">Membrane</keyword>
<dbReference type="EMBL" id="JAAYEE010000171">
    <property type="protein sequence ID" value="NLW35787.1"/>
    <property type="molecule type" value="Genomic_DNA"/>
</dbReference>
<proteinExistence type="predicted"/>
<feature type="transmembrane region" description="Helical" evidence="1">
    <location>
        <begin position="75"/>
        <end position="92"/>
    </location>
</feature>